<dbReference type="Proteomes" id="UP001201980">
    <property type="component" value="Unassembled WGS sequence"/>
</dbReference>
<proteinExistence type="predicted"/>
<gene>
    <name evidence="1" type="ORF">MKZ38_010099</name>
</gene>
<accession>A0AAD5WM52</accession>
<reference evidence="1" key="1">
    <citation type="submission" date="2022-07" db="EMBL/GenBank/DDBJ databases">
        <title>Draft genome sequence of Zalerion maritima ATCC 34329, a (micro)plastics degrading marine fungus.</title>
        <authorList>
            <person name="Paco A."/>
            <person name="Goncalves M.F.M."/>
            <person name="Rocha-Santos T.A.P."/>
            <person name="Alves A."/>
        </authorList>
    </citation>
    <scope>NUCLEOTIDE SEQUENCE</scope>
    <source>
        <strain evidence="1">ATCC 34329</strain>
    </source>
</reference>
<evidence type="ECO:0000313" key="2">
    <source>
        <dbReference type="Proteomes" id="UP001201980"/>
    </source>
</evidence>
<comment type="caution">
    <text evidence="1">The sequence shown here is derived from an EMBL/GenBank/DDBJ whole genome shotgun (WGS) entry which is preliminary data.</text>
</comment>
<name>A0AAD5WM52_9PEZI</name>
<organism evidence="1 2">
    <name type="scientific">Zalerion maritima</name>
    <dbReference type="NCBI Taxonomy" id="339359"/>
    <lineage>
        <taxon>Eukaryota</taxon>
        <taxon>Fungi</taxon>
        <taxon>Dikarya</taxon>
        <taxon>Ascomycota</taxon>
        <taxon>Pezizomycotina</taxon>
        <taxon>Sordariomycetes</taxon>
        <taxon>Lulworthiomycetidae</taxon>
        <taxon>Lulworthiales</taxon>
        <taxon>Lulworthiaceae</taxon>
        <taxon>Zalerion</taxon>
    </lineage>
</organism>
<dbReference type="AlphaFoldDB" id="A0AAD5WM52"/>
<dbReference type="EMBL" id="JAKWBI020000856">
    <property type="protein sequence ID" value="KAJ2892245.1"/>
    <property type="molecule type" value="Genomic_DNA"/>
</dbReference>
<protein>
    <submittedName>
        <fullName evidence="1">Uncharacterized protein</fullName>
    </submittedName>
</protein>
<keyword evidence="2" id="KW-1185">Reference proteome</keyword>
<evidence type="ECO:0000313" key="1">
    <source>
        <dbReference type="EMBL" id="KAJ2892245.1"/>
    </source>
</evidence>
<sequence>MLATALAETFGLEGEEDMLGCAVLLVPNDVGALVSMTVSWPGFKGSVSSRARLDHAHRTSARLCSQFDTMDDVPTAPSASVTKYAEMYIFDSHQLVLGTNENLERQQTCPVSVASALTSNPFPDMSWISYALVRPDGQLAGDQ</sequence>